<evidence type="ECO:0000313" key="1">
    <source>
        <dbReference type="EMBL" id="MCW3785696.1"/>
    </source>
</evidence>
<proteinExistence type="predicted"/>
<protein>
    <submittedName>
        <fullName evidence="1">WbqC family protein</fullName>
    </submittedName>
</protein>
<dbReference type="Proteomes" id="UP001209229">
    <property type="component" value="Unassembled WGS sequence"/>
</dbReference>
<name>A0AAE3M1R7_9BACT</name>
<evidence type="ECO:0000313" key="2">
    <source>
        <dbReference type="Proteomes" id="UP001209229"/>
    </source>
</evidence>
<dbReference type="RefSeq" id="WP_301189268.1">
    <property type="nucleotide sequence ID" value="NZ_JAPDPJ010000005.1"/>
</dbReference>
<keyword evidence="2" id="KW-1185">Reference proteome</keyword>
<comment type="caution">
    <text evidence="1">The sequence shown here is derived from an EMBL/GenBank/DDBJ whole genome shotgun (WGS) entry which is preliminary data.</text>
</comment>
<organism evidence="1 2">
    <name type="scientific">Plebeiibacterium sediminum</name>
    <dbReference type="NCBI Taxonomy" id="2992112"/>
    <lineage>
        <taxon>Bacteria</taxon>
        <taxon>Pseudomonadati</taxon>
        <taxon>Bacteroidota</taxon>
        <taxon>Bacteroidia</taxon>
        <taxon>Marinilabiliales</taxon>
        <taxon>Marinilabiliaceae</taxon>
        <taxon>Plebeiibacterium</taxon>
    </lineage>
</organism>
<dbReference type="InterPro" id="IPR014985">
    <property type="entry name" value="WbqC"/>
</dbReference>
<dbReference type="EMBL" id="JAPDPJ010000005">
    <property type="protein sequence ID" value="MCW3785696.1"/>
    <property type="molecule type" value="Genomic_DNA"/>
</dbReference>
<reference evidence="1" key="1">
    <citation type="submission" date="2022-10" db="EMBL/GenBank/DDBJ databases">
        <authorList>
            <person name="Yu W.X."/>
        </authorList>
    </citation>
    <scope>NUCLEOTIDE SEQUENCE</scope>
    <source>
        <strain evidence="1">AAT</strain>
    </source>
</reference>
<accession>A0AAE3M1R7</accession>
<sequence>MNNNKTLFTLNYLPSVQFFSHWVNSEQPIIEKHCNYTKKSFRNRCDILAANGVIPLTVPIAKAKYPKIQTRDIEISYDTRWQPLHWRSIISAYNSSPFFEYYMDDFKPFYEKKYKYLFDFNIGLMQTILNALDLNSNLLFTDEYVKDADEYCIDYRNIIHPKKEFMEFDPSFQPKKYRQVFQDRFEFQPNLSVIDLIFNKGPEAIDWLEDNIITSSR</sequence>
<dbReference type="AlphaFoldDB" id="A0AAE3M1R7"/>
<gene>
    <name evidence="1" type="ORF">OM075_04420</name>
</gene>
<dbReference type="Pfam" id="PF08889">
    <property type="entry name" value="WbqC"/>
    <property type="match status" value="2"/>
</dbReference>